<evidence type="ECO:0000313" key="8">
    <source>
        <dbReference type="Proteomes" id="UP000249723"/>
    </source>
</evidence>
<reference evidence="8" key="1">
    <citation type="submission" date="2016-10" db="EMBL/GenBank/DDBJ databases">
        <authorList>
            <person name="Jeantristanb JTB J.-T."/>
            <person name="Ricardo R."/>
        </authorList>
    </citation>
    <scope>NUCLEOTIDE SEQUENCE [LARGE SCALE GENOMIC DNA]</scope>
</reference>
<dbReference type="PANTHER" id="PTHR36460:SF1">
    <property type="entry name" value="UPF0132 DOMAIN PROTEIN (AFU_ORTHOLOGUE AFUA_3G10255)"/>
    <property type="match status" value="1"/>
</dbReference>
<keyword evidence="4 6" id="KW-0472">Membrane</keyword>
<evidence type="ECO:0000256" key="2">
    <source>
        <dbReference type="ARBA" id="ARBA00022692"/>
    </source>
</evidence>
<name>A0A2X0KX17_9BASI</name>
<dbReference type="OrthoDB" id="5546837at2759"/>
<proteinExistence type="predicted"/>
<dbReference type="EMBL" id="FMWP01000014">
    <property type="protein sequence ID" value="SCZ90861.1"/>
    <property type="molecule type" value="Genomic_DNA"/>
</dbReference>
<evidence type="ECO:0000256" key="4">
    <source>
        <dbReference type="ARBA" id="ARBA00023136"/>
    </source>
</evidence>
<protein>
    <submittedName>
        <fullName evidence="7">BZ3500_MvSof-1268-A1-R1_Chr1-3g02324 protein</fullName>
    </submittedName>
</protein>
<dbReference type="AlphaFoldDB" id="A0A2X0KX17"/>
<organism evidence="7 8">
    <name type="scientific">Microbotryum saponariae</name>
    <dbReference type="NCBI Taxonomy" id="289078"/>
    <lineage>
        <taxon>Eukaryota</taxon>
        <taxon>Fungi</taxon>
        <taxon>Dikarya</taxon>
        <taxon>Basidiomycota</taxon>
        <taxon>Pucciniomycotina</taxon>
        <taxon>Microbotryomycetes</taxon>
        <taxon>Microbotryales</taxon>
        <taxon>Microbotryaceae</taxon>
        <taxon>Microbotryum</taxon>
    </lineage>
</organism>
<evidence type="ECO:0000256" key="5">
    <source>
        <dbReference type="SAM" id="MobiDB-lite"/>
    </source>
</evidence>
<feature type="region of interest" description="Disordered" evidence="5">
    <location>
        <begin position="1"/>
        <end position="50"/>
    </location>
</feature>
<feature type="compositionally biased region" description="Low complexity" evidence="5">
    <location>
        <begin position="28"/>
        <end position="40"/>
    </location>
</feature>
<keyword evidence="3 6" id="KW-1133">Transmembrane helix</keyword>
<sequence length="197" mass="21134">MSSTPLNFAPYSEPPDVSKARWAPPAPSSSTSSYTAQAQPPHASSSYQSGAPISSLGANASFSSAATPGFRTRSLPGGAGGALSTATETTLGYRYDYEGPMAYALGPFGAVGLLVLEVENDWVRFHAWQSVLLTGVLVSLHLVWAVLGLHLLASIQLLVECAVFILLTWQTYRDADLLDRYELAWIGRIANQWVEAE</sequence>
<comment type="subcellular location">
    <subcellularLocation>
        <location evidence="1">Membrane</location>
        <topology evidence="1">Multi-pass membrane protein</topology>
    </subcellularLocation>
</comment>
<evidence type="ECO:0000313" key="7">
    <source>
        <dbReference type="EMBL" id="SCZ90861.1"/>
    </source>
</evidence>
<accession>A0A2X0KX17</accession>
<evidence type="ECO:0000256" key="6">
    <source>
        <dbReference type="SAM" id="Phobius"/>
    </source>
</evidence>
<gene>
    <name evidence="7" type="ORF">BZ3500_MVSOF-1268-A1-R1_CHR1-3G02324</name>
</gene>
<keyword evidence="2 6" id="KW-0812">Transmembrane</keyword>
<evidence type="ECO:0000256" key="3">
    <source>
        <dbReference type="ARBA" id="ARBA00022989"/>
    </source>
</evidence>
<keyword evidence="8" id="KW-1185">Reference proteome</keyword>
<dbReference type="GO" id="GO:0016020">
    <property type="term" value="C:membrane"/>
    <property type="evidence" value="ECO:0007669"/>
    <property type="project" value="UniProtKB-SubCell"/>
</dbReference>
<evidence type="ECO:0000256" key="1">
    <source>
        <dbReference type="ARBA" id="ARBA00004141"/>
    </source>
</evidence>
<dbReference type="Proteomes" id="UP000249723">
    <property type="component" value="Unassembled WGS sequence"/>
</dbReference>
<feature type="transmembrane region" description="Helical" evidence="6">
    <location>
        <begin position="130"/>
        <end position="147"/>
    </location>
</feature>
<feature type="transmembrane region" description="Helical" evidence="6">
    <location>
        <begin position="101"/>
        <end position="118"/>
    </location>
</feature>
<dbReference type="STRING" id="289078.A0A2X0KX17"/>
<dbReference type="PANTHER" id="PTHR36460">
    <property type="entry name" value="UPF0132 DOMAIN PROTEIN (AFU_ORTHOLOGUE AFUA_3G10255)"/>
    <property type="match status" value="1"/>
</dbReference>
<feature type="transmembrane region" description="Helical" evidence="6">
    <location>
        <begin position="153"/>
        <end position="172"/>
    </location>
</feature>